<comment type="function">
    <text evidence="1">Golgi membrane protein involved in vesicular trafficking.</text>
</comment>
<sequence length="176" mass="19563">MALSVGTIFGNISGGLSSDFKKKNFSVYGQWIAIITIFLCLALGVANIFHFNLVIIFSIICIVQGLIVVFVEMPFLLKICPLTDTFVNFVKRFDDNLPRCGFYLLNGVIQWLSLTLQSTSLIVVAVFFTLASFCYAMAYFTHQEFMKSTLDVSGSSSGNQTDFEAQVGQHIVRNVL</sequence>
<protein>
    <recommendedName>
        <fullName evidence="4">Golgi apparatus membrane protein TVP18</fullName>
    </recommendedName>
    <alternativeName>
        <fullName evidence="5">Golgi apparatus membrane protein tvp18</fullName>
    </alternativeName>
</protein>
<feature type="transmembrane region" description="Helical" evidence="10">
    <location>
        <begin position="53"/>
        <end position="77"/>
    </location>
</feature>
<comment type="caution">
    <text evidence="11">The sequence shown here is derived from an EMBL/GenBank/DDBJ whole genome shotgun (WGS) entry which is preliminary data.</text>
</comment>
<evidence type="ECO:0000256" key="1">
    <source>
        <dbReference type="ARBA" id="ARBA00003246"/>
    </source>
</evidence>
<keyword evidence="9 10" id="KW-0472">Membrane</keyword>
<dbReference type="PANTHER" id="PTHR13314">
    <property type="entry name" value="CALCIUM CHANNEL FLOWER HOMOLOG"/>
    <property type="match status" value="1"/>
</dbReference>
<keyword evidence="8" id="KW-0333">Golgi apparatus</keyword>
<dbReference type="EMBL" id="JAGSYN010000043">
    <property type="protein sequence ID" value="KAG7666085.1"/>
    <property type="molecule type" value="Genomic_DNA"/>
</dbReference>
<evidence type="ECO:0000256" key="9">
    <source>
        <dbReference type="ARBA" id="ARBA00023136"/>
    </source>
</evidence>
<accession>A0A8J5R771</accession>
<name>A0A8J5R771_9ASCO</name>
<evidence type="ECO:0000256" key="6">
    <source>
        <dbReference type="ARBA" id="ARBA00022692"/>
    </source>
</evidence>
<dbReference type="AlphaFoldDB" id="A0A8J5R771"/>
<evidence type="ECO:0000313" key="11">
    <source>
        <dbReference type="EMBL" id="KAG7666085.1"/>
    </source>
</evidence>
<organism evidence="11 12">
    <name type="scientific">[Candida] subhashii</name>
    <dbReference type="NCBI Taxonomy" id="561895"/>
    <lineage>
        <taxon>Eukaryota</taxon>
        <taxon>Fungi</taxon>
        <taxon>Dikarya</taxon>
        <taxon>Ascomycota</taxon>
        <taxon>Saccharomycotina</taxon>
        <taxon>Pichiomycetes</taxon>
        <taxon>Debaryomycetaceae</taxon>
        <taxon>Spathaspora</taxon>
    </lineage>
</organism>
<evidence type="ECO:0000256" key="3">
    <source>
        <dbReference type="ARBA" id="ARBA00005738"/>
    </source>
</evidence>
<keyword evidence="7 10" id="KW-1133">Transmembrane helix</keyword>
<dbReference type="SMART" id="SM01077">
    <property type="entry name" value="Cg6151-P"/>
    <property type="match status" value="1"/>
</dbReference>
<dbReference type="InterPro" id="IPR019365">
    <property type="entry name" value="TVP18/Ca-channel_flower"/>
</dbReference>
<comment type="subcellular location">
    <subcellularLocation>
        <location evidence="2">Golgi apparatus membrane</location>
        <topology evidence="2">Multi-pass membrane protein</topology>
    </subcellularLocation>
</comment>
<evidence type="ECO:0000256" key="7">
    <source>
        <dbReference type="ARBA" id="ARBA00022989"/>
    </source>
</evidence>
<dbReference type="Pfam" id="PF10233">
    <property type="entry name" value="Cg6151-P"/>
    <property type="match status" value="1"/>
</dbReference>
<evidence type="ECO:0000256" key="5">
    <source>
        <dbReference type="ARBA" id="ARBA00020655"/>
    </source>
</evidence>
<feature type="transmembrane region" description="Helical" evidence="10">
    <location>
        <begin position="121"/>
        <end position="140"/>
    </location>
</feature>
<evidence type="ECO:0000313" key="12">
    <source>
        <dbReference type="Proteomes" id="UP000694255"/>
    </source>
</evidence>
<keyword evidence="12" id="KW-1185">Reference proteome</keyword>
<dbReference type="GO" id="GO:0016192">
    <property type="term" value="P:vesicle-mediated transport"/>
    <property type="evidence" value="ECO:0007669"/>
    <property type="project" value="TreeGrafter"/>
</dbReference>
<proteinExistence type="inferred from homology"/>
<evidence type="ECO:0000256" key="10">
    <source>
        <dbReference type="SAM" id="Phobius"/>
    </source>
</evidence>
<feature type="transmembrane region" description="Helical" evidence="10">
    <location>
        <begin position="27"/>
        <end position="46"/>
    </location>
</feature>
<evidence type="ECO:0000256" key="4">
    <source>
        <dbReference type="ARBA" id="ARBA00013563"/>
    </source>
</evidence>
<evidence type="ECO:0000256" key="2">
    <source>
        <dbReference type="ARBA" id="ARBA00004653"/>
    </source>
</evidence>
<evidence type="ECO:0000256" key="8">
    <source>
        <dbReference type="ARBA" id="ARBA00023034"/>
    </source>
</evidence>
<dbReference type="GeneID" id="73467142"/>
<comment type="similarity">
    <text evidence="3">Belongs to the TVP18 family.</text>
</comment>
<gene>
    <name evidence="11" type="ORF">J8A68_000341</name>
</gene>
<dbReference type="OrthoDB" id="5591789at2759"/>
<dbReference type="GO" id="GO:0000139">
    <property type="term" value="C:Golgi membrane"/>
    <property type="evidence" value="ECO:0007669"/>
    <property type="project" value="UniProtKB-SubCell"/>
</dbReference>
<keyword evidence="6 10" id="KW-0812">Transmembrane</keyword>
<dbReference type="Proteomes" id="UP000694255">
    <property type="component" value="Unassembled WGS sequence"/>
</dbReference>
<reference evidence="11 12" key="1">
    <citation type="journal article" date="2021" name="DNA Res.">
        <title>Genome analysis of Candida subhashii reveals its hybrid nature and dual mitochondrial genome conformations.</title>
        <authorList>
            <person name="Mixao V."/>
            <person name="Hegedusova E."/>
            <person name="Saus E."/>
            <person name="Pryszcz L.P."/>
            <person name="Cillingova A."/>
            <person name="Nosek J."/>
            <person name="Gabaldon T."/>
        </authorList>
    </citation>
    <scope>NUCLEOTIDE SEQUENCE [LARGE SCALE GENOMIC DNA]</scope>
    <source>
        <strain evidence="11 12">CBS 10753</strain>
    </source>
</reference>
<dbReference type="RefSeq" id="XP_049266317.1">
    <property type="nucleotide sequence ID" value="XM_049407290.1"/>
</dbReference>
<dbReference type="PANTHER" id="PTHR13314:SF2">
    <property type="entry name" value="CALCIUM CHANNEL FLOWER HOMOLOG"/>
    <property type="match status" value="1"/>
</dbReference>